<dbReference type="OrthoDB" id="422086at2759"/>
<dbReference type="GO" id="GO:0032259">
    <property type="term" value="P:methylation"/>
    <property type="evidence" value="ECO:0007669"/>
    <property type="project" value="UniProtKB-KW"/>
</dbReference>
<dbReference type="InterPro" id="IPR007269">
    <property type="entry name" value="ICMT_MeTrfase"/>
</dbReference>
<dbReference type="EC" id="2.1.1.100" evidence="5"/>
<keyword evidence="5" id="KW-0489">Methyltransferase</keyword>
<reference evidence="6" key="1">
    <citation type="submission" date="2021-02" db="EMBL/GenBank/DDBJ databases">
        <title>Genome sequence Cadophora malorum strain M34.</title>
        <authorList>
            <person name="Stefanovic E."/>
            <person name="Vu D."/>
            <person name="Scully C."/>
            <person name="Dijksterhuis J."/>
            <person name="Roader J."/>
            <person name="Houbraken J."/>
        </authorList>
    </citation>
    <scope>NUCLEOTIDE SEQUENCE</scope>
    <source>
        <strain evidence="6">M34</strain>
    </source>
</reference>
<keyword evidence="5" id="KW-0256">Endoplasmic reticulum</keyword>
<dbReference type="GO" id="GO:0005789">
    <property type="term" value="C:endoplasmic reticulum membrane"/>
    <property type="evidence" value="ECO:0007669"/>
    <property type="project" value="UniProtKB-SubCell"/>
</dbReference>
<evidence type="ECO:0000313" key="6">
    <source>
        <dbReference type="EMBL" id="KAG4422333.1"/>
    </source>
</evidence>
<comment type="similarity">
    <text evidence="5">Belongs to the class VI-like SAM-binding methyltransferase superfamily. Isoprenylcysteine carboxyl methyltransferase family.</text>
</comment>
<organism evidence="6 7">
    <name type="scientific">Cadophora malorum</name>
    <dbReference type="NCBI Taxonomy" id="108018"/>
    <lineage>
        <taxon>Eukaryota</taxon>
        <taxon>Fungi</taxon>
        <taxon>Dikarya</taxon>
        <taxon>Ascomycota</taxon>
        <taxon>Pezizomycotina</taxon>
        <taxon>Leotiomycetes</taxon>
        <taxon>Helotiales</taxon>
        <taxon>Ploettnerulaceae</taxon>
        <taxon>Cadophora</taxon>
    </lineage>
</organism>
<proteinExistence type="inferred from homology"/>
<dbReference type="Gene3D" id="1.20.120.1630">
    <property type="match status" value="1"/>
</dbReference>
<evidence type="ECO:0000256" key="2">
    <source>
        <dbReference type="ARBA" id="ARBA00022692"/>
    </source>
</evidence>
<keyword evidence="3 5" id="KW-1133">Transmembrane helix</keyword>
<dbReference type="PANTHER" id="PTHR10622">
    <property type="entry name" value="HET DOMAIN-CONTAINING PROTEIN"/>
    <property type="match status" value="1"/>
</dbReference>
<evidence type="ECO:0000313" key="7">
    <source>
        <dbReference type="Proteomes" id="UP000664132"/>
    </source>
</evidence>
<feature type="transmembrane region" description="Helical" evidence="5">
    <location>
        <begin position="513"/>
        <end position="532"/>
    </location>
</feature>
<accession>A0A8H8BST1</accession>
<comment type="caution">
    <text evidence="5">Lacks conserved residue(s) required for the propagation of feature annotation.</text>
</comment>
<dbReference type="Proteomes" id="UP000664132">
    <property type="component" value="Unassembled WGS sequence"/>
</dbReference>
<protein>
    <recommendedName>
        <fullName evidence="5">Protein-S-isoprenylcysteine O-methyltransferase</fullName>
        <ecNumber evidence="5">2.1.1.100</ecNumber>
    </recommendedName>
</protein>
<dbReference type="AlphaFoldDB" id="A0A8H8BST1"/>
<keyword evidence="5" id="KW-0949">S-adenosyl-L-methionine</keyword>
<dbReference type="Pfam" id="PF04140">
    <property type="entry name" value="ICMT"/>
    <property type="match status" value="1"/>
</dbReference>
<feature type="transmembrane region" description="Helical" evidence="5">
    <location>
        <begin position="471"/>
        <end position="493"/>
    </location>
</feature>
<gene>
    <name evidence="6" type="ORF">IFR04_004485</name>
</gene>
<evidence type="ECO:0000256" key="3">
    <source>
        <dbReference type="ARBA" id="ARBA00022989"/>
    </source>
</evidence>
<sequence length="564" mass="63649">MRLLHSQTLEFKEFFNQESTPPYAILSHTWGDEEITFKDMRKYLKSEAIIRQSDDLSIFAWKDSQAAEAYMYRGLLARSASEFAHCGGLLWDRISINQTVEVGSKEITIDAELRPLANRPDEYLALLPGVGGHDWGDWLGVFVQKITDNHFVRVQTGRVEDFRAAGFSDADLQGKDGEYTLDISRVCVRNNPVLSRSNFAEAREIVLTGVRNRPSDGEELRDFRIWPRERWDEKSFTFSFGDHVEQDMSQAQPTGKFLFDFGAHSTPVVITFDRTKDIDTCLAVSKPWCFCNVIPRYNGTLLRYEERGIQQKLKIELALVLKRDRCVLDMTISAVMEIPSLPSILLALATLLASYLSLQCFTPPNPTPESVVPDRITPFTSPSFLLVRRLSVVLVGVHHALLVLNPVSPSYILCPNPASMNLSLFTWTRHSAICLALIIIFASIRLLAFAQLGKNFTFKLAKPRNLVTSGLYAYVQHPSYTANAVVVAANVLLFERPDGLAGCWMSERIAKSAWWSVVGWGLAAAAVYAARIRVADEERMLKGAFGKEWEVWHQKTKRFVPGVF</sequence>
<dbReference type="GO" id="GO:0004671">
    <property type="term" value="F:protein C-terminal S-isoprenylcysteine carboxyl O-methyltransferase activity"/>
    <property type="evidence" value="ECO:0007669"/>
    <property type="project" value="UniProtKB-EC"/>
</dbReference>
<evidence type="ECO:0000256" key="5">
    <source>
        <dbReference type="RuleBase" id="RU362022"/>
    </source>
</evidence>
<comment type="subcellular location">
    <subcellularLocation>
        <location evidence="5">Endoplasmic reticulum membrane</location>
        <topology evidence="5">Multi-pass membrane protein</topology>
    </subcellularLocation>
    <subcellularLocation>
        <location evidence="1">Membrane</location>
        <topology evidence="1">Multi-pass membrane protein</topology>
    </subcellularLocation>
</comment>
<keyword evidence="2 5" id="KW-0812">Transmembrane</keyword>
<keyword evidence="4 5" id="KW-0472">Membrane</keyword>
<comment type="catalytic activity">
    <reaction evidence="5">
        <text>[protein]-C-terminal S-[(2E,6E)-farnesyl]-L-cysteine + S-adenosyl-L-methionine = [protein]-C-terminal S-[(2E,6E)-farnesyl]-L-cysteine methyl ester + S-adenosyl-L-homocysteine</text>
        <dbReference type="Rhea" id="RHEA:21672"/>
        <dbReference type="Rhea" id="RHEA-COMP:12125"/>
        <dbReference type="Rhea" id="RHEA-COMP:12126"/>
        <dbReference type="ChEBI" id="CHEBI:57856"/>
        <dbReference type="ChEBI" id="CHEBI:59789"/>
        <dbReference type="ChEBI" id="CHEBI:90510"/>
        <dbReference type="ChEBI" id="CHEBI:90511"/>
        <dbReference type="EC" id="2.1.1.100"/>
    </reaction>
</comment>
<dbReference type="EMBL" id="JAFJYH010000050">
    <property type="protein sequence ID" value="KAG4422333.1"/>
    <property type="molecule type" value="Genomic_DNA"/>
</dbReference>
<keyword evidence="5" id="KW-0808">Transferase</keyword>
<comment type="caution">
    <text evidence="6">The sequence shown here is derived from an EMBL/GenBank/DDBJ whole genome shotgun (WGS) entry which is preliminary data.</text>
</comment>
<keyword evidence="7" id="KW-1185">Reference proteome</keyword>
<feature type="transmembrane region" description="Helical" evidence="5">
    <location>
        <begin position="427"/>
        <end position="450"/>
    </location>
</feature>
<name>A0A8H8BST1_9HELO</name>
<evidence type="ECO:0000256" key="1">
    <source>
        <dbReference type="ARBA" id="ARBA00004141"/>
    </source>
</evidence>
<evidence type="ECO:0000256" key="4">
    <source>
        <dbReference type="ARBA" id="ARBA00023136"/>
    </source>
</evidence>
<dbReference type="PANTHER" id="PTHR10622:SF10">
    <property type="entry name" value="HET DOMAIN-CONTAINING PROTEIN"/>
    <property type="match status" value="1"/>
</dbReference>